<dbReference type="EMBL" id="BDFE01000016">
    <property type="protein sequence ID" value="GAU09006.1"/>
    <property type="molecule type" value="Genomic_DNA"/>
</dbReference>
<evidence type="ECO:0000313" key="9">
    <source>
        <dbReference type="EMBL" id="GAU09006.1"/>
    </source>
</evidence>
<dbReference type="RefSeq" id="WP_069859109.1">
    <property type="nucleotide sequence ID" value="NZ_BDFE01000016.1"/>
</dbReference>
<dbReference type="Proteomes" id="UP000095200">
    <property type="component" value="Unassembled WGS sequence"/>
</dbReference>
<comment type="caution">
    <text evidence="9">The sequence shown here is derived from an EMBL/GenBank/DDBJ whole genome shotgun (WGS) entry which is preliminary data.</text>
</comment>
<keyword evidence="6" id="KW-0598">Phosphotransferase system</keyword>
<evidence type="ECO:0000256" key="3">
    <source>
        <dbReference type="ARBA" id="ARBA00022490"/>
    </source>
</evidence>
<proteinExistence type="predicted"/>
<dbReference type="GO" id="GO:0016301">
    <property type="term" value="F:kinase activity"/>
    <property type="evidence" value="ECO:0007669"/>
    <property type="project" value="UniProtKB-KW"/>
</dbReference>
<dbReference type="InterPro" id="IPR036662">
    <property type="entry name" value="PTS_EIIA_man-typ_sf"/>
</dbReference>
<keyword evidence="4 9" id="KW-0762">Sugar transport</keyword>
<dbReference type="PANTHER" id="PTHR33799">
    <property type="entry name" value="PTS PERMEASE-RELATED-RELATED"/>
    <property type="match status" value="1"/>
</dbReference>
<evidence type="ECO:0000256" key="4">
    <source>
        <dbReference type="ARBA" id="ARBA00022597"/>
    </source>
</evidence>
<dbReference type="AlphaFoldDB" id="A0A194AIV9"/>
<dbReference type="CDD" id="cd00006">
    <property type="entry name" value="PTS_IIA_man"/>
    <property type="match status" value="1"/>
</dbReference>
<name>A0A194AIV9_9BACT</name>
<dbReference type="Gene3D" id="3.40.50.510">
    <property type="entry name" value="Phosphotransferase system, mannose-type IIA component"/>
    <property type="match status" value="1"/>
</dbReference>
<keyword evidence="7" id="KW-0418">Kinase</keyword>
<keyword evidence="3" id="KW-0963">Cytoplasm</keyword>
<dbReference type="InterPro" id="IPR051471">
    <property type="entry name" value="Bacterial_PTS_sugar_comp"/>
</dbReference>
<dbReference type="GO" id="GO:0009401">
    <property type="term" value="P:phosphoenolpyruvate-dependent sugar phosphotransferase system"/>
    <property type="evidence" value="ECO:0007669"/>
    <property type="project" value="UniProtKB-KW"/>
</dbReference>
<dbReference type="InterPro" id="IPR033887">
    <property type="entry name" value="PTS_IIA_man"/>
</dbReference>
<evidence type="ECO:0000259" key="8">
    <source>
        <dbReference type="PROSITE" id="PS51096"/>
    </source>
</evidence>
<comment type="subcellular location">
    <subcellularLocation>
        <location evidence="1">Cytoplasm</location>
    </subcellularLocation>
</comment>
<evidence type="ECO:0000256" key="7">
    <source>
        <dbReference type="ARBA" id="ARBA00022777"/>
    </source>
</evidence>
<dbReference type="OrthoDB" id="9794368at2"/>
<dbReference type="STRING" id="1592317.DPF_1725"/>
<organism evidence="9 10">
    <name type="scientific">Desulfoplanes formicivorans</name>
    <dbReference type="NCBI Taxonomy" id="1592317"/>
    <lineage>
        <taxon>Bacteria</taxon>
        <taxon>Pseudomonadati</taxon>
        <taxon>Thermodesulfobacteriota</taxon>
        <taxon>Desulfovibrionia</taxon>
        <taxon>Desulfovibrionales</taxon>
        <taxon>Desulfoplanaceae</taxon>
        <taxon>Desulfoplanes</taxon>
    </lineage>
</organism>
<reference evidence="10" key="1">
    <citation type="submission" date="2016-06" db="EMBL/GenBank/DDBJ databases">
        <title>Draft genome sequence of Desulfoplanes formicivorans strain Pf12B.</title>
        <authorList>
            <person name="Watanabe M."/>
            <person name="Kojima H."/>
            <person name="Fukui M."/>
        </authorList>
    </citation>
    <scope>NUCLEOTIDE SEQUENCE [LARGE SCALE GENOMIC DNA]</scope>
    <source>
        <strain evidence="10">Pf12B</strain>
    </source>
</reference>
<keyword evidence="5" id="KW-0808">Transferase</keyword>
<evidence type="ECO:0000256" key="6">
    <source>
        <dbReference type="ARBA" id="ARBA00022683"/>
    </source>
</evidence>
<accession>A0A194AIV9</accession>
<dbReference type="SUPFAM" id="SSF53062">
    <property type="entry name" value="PTS system fructose IIA component-like"/>
    <property type="match status" value="1"/>
</dbReference>
<evidence type="ECO:0000313" key="10">
    <source>
        <dbReference type="Proteomes" id="UP000095200"/>
    </source>
</evidence>
<dbReference type="GO" id="GO:0016020">
    <property type="term" value="C:membrane"/>
    <property type="evidence" value="ECO:0007669"/>
    <property type="project" value="InterPro"/>
</dbReference>
<dbReference type="PANTHER" id="PTHR33799:SF1">
    <property type="entry name" value="PTS SYSTEM MANNOSE-SPECIFIC EIIAB COMPONENT-RELATED"/>
    <property type="match status" value="1"/>
</dbReference>
<feature type="domain" description="PTS EIIA type-4" evidence="8">
    <location>
        <begin position="1"/>
        <end position="122"/>
    </location>
</feature>
<protein>
    <submittedName>
        <fullName evidence="9">PTS sugar transporter subunit IIA</fullName>
    </submittedName>
</protein>
<keyword evidence="10" id="KW-1185">Reference proteome</keyword>
<evidence type="ECO:0000256" key="2">
    <source>
        <dbReference type="ARBA" id="ARBA00022448"/>
    </source>
</evidence>
<dbReference type="GO" id="GO:0005737">
    <property type="term" value="C:cytoplasm"/>
    <property type="evidence" value="ECO:0007669"/>
    <property type="project" value="UniProtKB-SubCell"/>
</dbReference>
<evidence type="ECO:0000256" key="1">
    <source>
        <dbReference type="ARBA" id="ARBA00004496"/>
    </source>
</evidence>
<sequence length="135" mass="14111">MIGIVLVTHGVLGDVLLETARTIVGETPYCQCVGIDISKGMDAILAEVKDAAKACDQGRGVLVLTDMFGGTPSNISLSLLVAGKLEVVTGVNLPLLLKVLAHRDLELHKLASEAKSAGKQGILVAGEVLRRRVEG</sequence>
<dbReference type="Pfam" id="PF03610">
    <property type="entry name" value="EIIA-man"/>
    <property type="match status" value="1"/>
</dbReference>
<dbReference type="InterPro" id="IPR004701">
    <property type="entry name" value="PTS_EIIA_man-typ"/>
</dbReference>
<dbReference type="PROSITE" id="PS51096">
    <property type="entry name" value="PTS_EIIA_TYPE_4"/>
    <property type="match status" value="1"/>
</dbReference>
<keyword evidence="2" id="KW-0813">Transport</keyword>
<evidence type="ECO:0000256" key="5">
    <source>
        <dbReference type="ARBA" id="ARBA00022679"/>
    </source>
</evidence>
<gene>
    <name evidence="9" type="ORF">DPF_1725</name>
</gene>